<evidence type="ECO:0000313" key="1">
    <source>
        <dbReference type="EMBL" id="PIW14350.1"/>
    </source>
</evidence>
<dbReference type="InterPro" id="IPR005358">
    <property type="entry name" value="Puta_zinc/iron-chelating_dom"/>
</dbReference>
<evidence type="ECO:0008006" key="3">
    <source>
        <dbReference type="Google" id="ProtNLM"/>
    </source>
</evidence>
<name>A0A2M7FZ36_9BACT</name>
<comment type="caution">
    <text evidence="1">The sequence shown here is derived from an EMBL/GenBank/DDBJ whole genome shotgun (WGS) entry which is preliminary data.</text>
</comment>
<reference evidence="1 2" key="1">
    <citation type="submission" date="2017-09" db="EMBL/GenBank/DDBJ databases">
        <title>Depth-based differentiation of microbial function through sediment-hosted aquifers and enrichment of novel symbionts in the deep terrestrial subsurface.</title>
        <authorList>
            <person name="Probst A.J."/>
            <person name="Ladd B."/>
            <person name="Jarett J.K."/>
            <person name="Geller-Mcgrath D.E."/>
            <person name="Sieber C.M."/>
            <person name="Emerson J.B."/>
            <person name="Anantharaman K."/>
            <person name="Thomas B.C."/>
            <person name="Malmstrom R."/>
            <person name="Stieglmeier M."/>
            <person name="Klingl A."/>
            <person name="Woyke T."/>
            <person name="Ryan C.M."/>
            <person name="Banfield J.F."/>
        </authorList>
    </citation>
    <scope>NUCLEOTIDE SEQUENCE [LARGE SCALE GENOMIC DNA]</scope>
    <source>
        <strain evidence="1">CG17_big_fil_post_rev_8_21_14_2_50_48_46</strain>
    </source>
</reference>
<dbReference type="PANTHER" id="PTHR35866">
    <property type="entry name" value="PUTATIVE-RELATED"/>
    <property type="match status" value="1"/>
</dbReference>
<dbReference type="PANTHER" id="PTHR35866:SF2">
    <property type="entry name" value="YKGJ FAMILY CYSTEINE CLUSTER PROTEIN"/>
    <property type="match status" value="1"/>
</dbReference>
<dbReference type="Pfam" id="PF03692">
    <property type="entry name" value="CxxCxxCC"/>
    <property type="match status" value="1"/>
</dbReference>
<gene>
    <name evidence="1" type="ORF">COW36_22325</name>
</gene>
<accession>A0A2M7FZ36</accession>
<dbReference type="Proteomes" id="UP000231019">
    <property type="component" value="Unassembled WGS sequence"/>
</dbReference>
<protein>
    <recommendedName>
        <fullName evidence="3">YkgJ family cysteine cluster protein</fullName>
    </recommendedName>
</protein>
<evidence type="ECO:0000313" key="2">
    <source>
        <dbReference type="Proteomes" id="UP000231019"/>
    </source>
</evidence>
<dbReference type="EMBL" id="PFFQ01000061">
    <property type="protein sequence ID" value="PIW14350.1"/>
    <property type="molecule type" value="Genomic_DNA"/>
</dbReference>
<proteinExistence type="predicted"/>
<sequence length="195" mass="23053">MWFIQPRLNFACNQCGECCREMDVPLSHADLIQLRQAHPQAEPESFVRKHRSHPMHPEAVLLDQNYFILYLQRRESDDACVFLGEQGQCLNYPARPRACRSFPFDQQPNGRLRIMPDIDFLYQDYCDKTPVEKMALQEARKHLASGNDEFHRYHQIVERWNRRVERKQNQQTLTHFLSFLLTLSEISNQPLPPSA</sequence>
<organism evidence="1 2">
    <name type="scientific">bacterium (Candidatus Blackallbacteria) CG17_big_fil_post_rev_8_21_14_2_50_48_46</name>
    <dbReference type="NCBI Taxonomy" id="2014261"/>
    <lineage>
        <taxon>Bacteria</taxon>
        <taxon>Candidatus Blackallbacteria</taxon>
    </lineage>
</organism>
<dbReference type="AlphaFoldDB" id="A0A2M7FZ36"/>